<evidence type="ECO:0000256" key="4">
    <source>
        <dbReference type="ARBA" id="ARBA00022723"/>
    </source>
</evidence>
<dbReference type="PROSITE" id="PS00143">
    <property type="entry name" value="INSULINASE"/>
    <property type="match status" value="1"/>
</dbReference>
<feature type="domain" description="Peptidase M16 N-terminal" evidence="9">
    <location>
        <begin position="46"/>
        <end position="92"/>
    </location>
</feature>
<dbReference type="SUPFAM" id="SSF63411">
    <property type="entry name" value="LuxS/MPP-like metallohydrolase"/>
    <property type="match status" value="4"/>
</dbReference>
<dbReference type="GO" id="GO:0046872">
    <property type="term" value="F:metal ion binding"/>
    <property type="evidence" value="ECO:0007669"/>
    <property type="project" value="UniProtKB-KW"/>
</dbReference>
<keyword evidence="4" id="KW-0479">Metal-binding</keyword>
<dbReference type="InterPro" id="IPR011765">
    <property type="entry name" value="Pept_M16_N"/>
</dbReference>
<comment type="similarity">
    <text evidence="2 8">Belongs to the peptidase M16 family.</text>
</comment>
<comment type="caution">
    <text evidence="11">The sequence shown here is derived from an EMBL/GenBank/DDBJ whole genome shotgun (WGS) entry which is preliminary data.</text>
</comment>
<dbReference type="Gene3D" id="3.30.830.10">
    <property type="entry name" value="Metalloenzyme, LuxS/M16 peptidase-like"/>
    <property type="match status" value="4"/>
</dbReference>
<keyword evidence="3" id="KW-0645">Protease</keyword>
<keyword evidence="5" id="KW-0378">Hydrolase</keyword>
<evidence type="ECO:0000256" key="2">
    <source>
        <dbReference type="ARBA" id="ARBA00007261"/>
    </source>
</evidence>
<feature type="domain" description="Peptidase M16 C-terminal" evidence="10">
    <location>
        <begin position="689"/>
        <end position="853"/>
    </location>
</feature>
<keyword evidence="7" id="KW-0482">Metalloprotease</keyword>
<dbReference type="InterPro" id="IPR050626">
    <property type="entry name" value="Peptidase_M16"/>
</dbReference>
<evidence type="ECO:0000256" key="1">
    <source>
        <dbReference type="ARBA" id="ARBA00001947"/>
    </source>
</evidence>
<dbReference type="InterPro" id="IPR007863">
    <property type="entry name" value="Peptidase_M16_C"/>
</dbReference>
<dbReference type="Pfam" id="PF05193">
    <property type="entry name" value="Peptidase_M16_C"/>
    <property type="match status" value="2"/>
</dbReference>
<name>A0A7C5HBP5_9CHLB</name>
<dbReference type="EMBL" id="DRSQ01000087">
    <property type="protein sequence ID" value="HHE31819.1"/>
    <property type="molecule type" value="Genomic_DNA"/>
</dbReference>
<keyword evidence="6" id="KW-0862">Zinc</keyword>
<dbReference type="PANTHER" id="PTHR43690:SF17">
    <property type="entry name" value="PROTEIN YHJJ"/>
    <property type="match status" value="1"/>
</dbReference>
<comment type="cofactor">
    <cofactor evidence="1">
        <name>Zn(2+)</name>
        <dbReference type="ChEBI" id="CHEBI:29105"/>
    </cofactor>
</comment>
<dbReference type="PANTHER" id="PTHR43690">
    <property type="entry name" value="NARDILYSIN"/>
    <property type="match status" value="1"/>
</dbReference>
<dbReference type="Pfam" id="PF00675">
    <property type="entry name" value="Peptidase_M16"/>
    <property type="match status" value="1"/>
</dbReference>
<evidence type="ECO:0000313" key="11">
    <source>
        <dbReference type="EMBL" id="HHE31819.1"/>
    </source>
</evidence>
<accession>A0A7C5HBP5</accession>
<protein>
    <submittedName>
        <fullName evidence="11">Insulinase family protein</fullName>
    </submittedName>
</protein>
<evidence type="ECO:0000259" key="9">
    <source>
        <dbReference type="Pfam" id="PF00675"/>
    </source>
</evidence>
<evidence type="ECO:0000256" key="3">
    <source>
        <dbReference type="ARBA" id="ARBA00022670"/>
    </source>
</evidence>
<feature type="domain" description="Peptidase M16 C-terminal" evidence="10">
    <location>
        <begin position="243"/>
        <end position="411"/>
    </location>
</feature>
<dbReference type="AlphaFoldDB" id="A0A7C5HBP5"/>
<dbReference type="GO" id="GO:0004222">
    <property type="term" value="F:metalloendopeptidase activity"/>
    <property type="evidence" value="ECO:0007669"/>
    <property type="project" value="InterPro"/>
</dbReference>
<evidence type="ECO:0000256" key="5">
    <source>
        <dbReference type="ARBA" id="ARBA00022801"/>
    </source>
</evidence>
<evidence type="ECO:0000256" key="7">
    <source>
        <dbReference type="ARBA" id="ARBA00023049"/>
    </source>
</evidence>
<evidence type="ECO:0000256" key="6">
    <source>
        <dbReference type="ARBA" id="ARBA00022833"/>
    </source>
</evidence>
<dbReference type="GO" id="GO:0006508">
    <property type="term" value="P:proteolysis"/>
    <property type="evidence" value="ECO:0007669"/>
    <property type="project" value="UniProtKB-KW"/>
</dbReference>
<reference evidence="11" key="1">
    <citation type="journal article" date="2020" name="mSystems">
        <title>Genome- and Community-Level Interaction Insights into Carbon Utilization and Element Cycling Functions of Hydrothermarchaeota in Hydrothermal Sediment.</title>
        <authorList>
            <person name="Zhou Z."/>
            <person name="Liu Y."/>
            <person name="Xu W."/>
            <person name="Pan J."/>
            <person name="Luo Z.H."/>
            <person name="Li M."/>
        </authorList>
    </citation>
    <scope>NUCLEOTIDE SEQUENCE [LARGE SCALE GENOMIC DNA]</scope>
    <source>
        <strain evidence="11">HyVt-633</strain>
    </source>
</reference>
<organism evidence="11">
    <name type="scientific">Chlorobaculum parvum</name>
    <dbReference type="NCBI Taxonomy" id="274539"/>
    <lineage>
        <taxon>Bacteria</taxon>
        <taxon>Pseudomonadati</taxon>
        <taxon>Chlorobiota</taxon>
        <taxon>Chlorobiia</taxon>
        <taxon>Chlorobiales</taxon>
        <taxon>Chlorobiaceae</taxon>
        <taxon>Chlorobaculum</taxon>
    </lineage>
</organism>
<dbReference type="InterPro" id="IPR011249">
    <property type="entry name" value="Metalloenz_LuxS/M16"/>
</dbReference>
<evidence type="ECO:0000256" key="8">
    <source>
        <dbReference type="RuleBase" id="RU004447"/>
    </source>
</evidence>
<sequence length="956" mass="110051">MTTEHTTTPTEQYSYTTVPGDSLHTRIYKLKNGLTVYMSPYHDEPRIYTSIAVRAGSKNDPAETTGLAHYLEHMLFKGTDSIGSLDYAKEHAELEKIIELYEKYRATSDPERRAAIYRDIDSLSNVAAQYTVPNEYDKLLNSIGAKGTNAYTWVEQTVYINDIPSNELDRWITIEAERFRNPVMRLFHTELETVYEEKNMTMDSDSRKLWEELFEGLFTKHTYGTQTTIGLAEHLKKPSIRNVINYYRSWYVPNNMALCIAGDFDPDETIRMIDKKFSKLEPKEVPEFVPPVEPEITTPVIKTVTGPEAEELVLGFRFGGANSDDADMLTLIDKILYNQTAGLIDLNLNQQQKVLEGGSMLVLMKDYSTHILSAKPRDGQSLDEVRELLLAQLDLVKKGDFPDWLVEAVINDLKLEELKALESNRGRSEAFVDAFVWDMAWDRHVNRFARLEAITKEQLVEFAKKHYGSNYVAVYKKHGERKSEGKIQKPPITPIKVNRDRSSVFAEQLLSKKSKELKPDFLDFKKDIGYYDLTPEIRLHTVPNRENEMYNLYFLFDTGSNQNRKIDTALDYLSYLGTSRLSPAEFSQELYRLGAEFTVLTADDHVYLKLSGLRVNFPQAIALLDELLADTQPDAPALEKLKEGIRKERADDKLAKRKILFEAMVSYGKYGPKSPFTNVLSNEELERLTPEELIAEIKRFMSYRHRVLYYGPDSPDELIKELRSMRHFSQQFRPGPTSEPFPELETAKNRVYVVDYDMNQAEIIMLSRGETYDASKVPLITLFNEYYGGGMSSVVFQEMREAKALAYSVFSIYRMPKEKNKHSYIFSYIGTQADKLPEALEGFGELMDKLPESPELFASAKTGIGQKIRTEQITKADILFSLEEMRKLGLDYDIRKDVFREVPGMTFEDIEKFHETRLRNKPHTMLVLGKKDNLDLETLGKYGEVRFLTLKEIFGY</sequence>
<gene>
    <name evidence="11" type="ORF">ENL07_04125</name>
</gene>
<evidence type="ECO:0000259" key="10">
    <source>
        <dbReference type="Pfam" id="PF05193"/>
    </source>
</evidence>
<proteinExistence type="inferred from homology"/>
<dbReference type="InterPro" id="IPR001431">
    <property type="entry name" value="Pept_M16_Zn_BS"/>
</dbReference>
<dbReference type="Proteomes" id="UP000886058">
    <property type="component" value="Unassembled WGS sequence"/>
</dbReference>